<gene>
    <name evidence="7" type="ORF">AWT59_0079</name>
</gene>
<sequence length="98" mass="11333">MTYINWIFRAALFIVLLGFAVKNDQPVTLRYFFGYEWQSSLVIVVLIFFAFGAVVGVISMLGNVLRQRREIARLKRDIKVKSKLADSSEMQHKPIESH</sequence>
<dbReference type="AlphaFoldDB" id="A0A139BY09"/>
<keyword evidence="1" id="KW-1003">Cell membrane</keyword>
<keyword evidence="2 5" id="KW-0812">Transmembrane</keyword>
<feature type="transmembrane region" description="Helical" evidence="5">
    <location>
        <begin position="42"/>
        <end position="65"/>
    </location>
</feature>
<evidence type="ECO:0000313" key="8">
    <source>
        <dbReference type="Proteomes" id="UP000070578"/>
    </source>
</evidence>
<dbReference type="InterPro" id="IPR010445">
    <property type="entry name" value="LapA_dom"/>
</dbReference>
<dbReference type="EMBL" id="LSLI01000001">
    <property type="protein sequence ID" value="KXS33864.1"/>
    <property type="molecule type" value="Genomic_DNA"/>
</dbReference>
<protein>
    <recommendedName>
        <fullName evidence="6">Lipopolysaccharide assembly protein A domain-containing protein</fullName>
    </recommendedName>
</protein>
<dbReference type="GO" id="GO:0005886">
    <property type="term" value="C:plasma membrane"/>
    <property type="evidence" value="ECO:0007669"/>
    <property type="project" value="InterPro"/>
</dbReference>
<evidence type="ECO:0000313" key="7">
    <source>
        <dbReference type="EMBL" id="KXS33864.1"/>
    </source>
</evidence>
<dbReference type="Pfam" id="PF06305">
    <property type="entry name" value="LapA_dom"/>
    <property type="match status" value="1"/>
</dbReference>
<proteinExistence type="predicted"/>
<evidence type="ECO:0000256" key="5">
    <source>
        <dbReference type="SAM" id="Phobius"/>
    </source>
</evidence>
<name>A0A139BY09_9PROT</name>
<reference evidence="7 8" key="1">
    <citation type="submission" date="2016-02" db="EMBL/GenBank/DDBJ databases">
        <authorList>
            <person name="Wen L."/>
            <person name="He K."/>
            <person name="Yang H."/>
        </authorList>
    </citation>
    <scope>NUCLEOTIDE SEQUENCE [LARGE SCALE GENOMIC DNA]</scope>
    <source>
        <strain evidence="7">ShG14-8</strain>
    </source>
</reference>
<evidence type="ECO:0000256" key="3">
    <source>
        <dbReference type="ARBA" id="ARBA00022989"/>
    </source>
</evidence>
<keyword evidence="4 5" id="KW-0472">Membrane</keyword>
<feature type="domain" description="Lipopolysaccharide assembly protein A" evidence="6">
    <location>
        <begin position="22"/>
        <end position="80"/>
    </location>
</feature>
<dbReference type="Proteomes" id="UP000070578">
    <property type="component" value="Unassembled WGS sequence"/>
</dbReference>
<evidence type="ECO:0000259" key="6">
    <source>
        <dbReference type="Pfam" id="PF06305"/>
    </source>
</evidence>
<reference evidence="7 8" key="2">
    <citation type="submission" date="2016-03" db="EMBL/GenBank/DDBJ databases">
        <title>New uncultured bacterium of the family Gallionellaceae from acid mine drainage: description and reconstruction of genome based on metagenomic analysis of microbial community.</title>
        <authorList>
            <person name="Kadnikov V."/>
            <person name="Ivasenko D."/>
            <person name="Beletsky A."/>
            <person name="Mardanov A."/>
            <person name="Danilova E."/>
            <person name="Pimenov N."/>
            <person name="Karnachuk O."/>
            <person name="Ravin N."/>
        </authorList>
    </citation>
    <scope>NUCLEOTIDE SEQUENCE [LARGE SCALE GENOMIC DNA]</scope>
    <source>
        <strain evidence="7">ShG14-8</strain>
    </source>
</reference>
<comment type="caution">
    <text evidence="7">The sequence shown here is derived from an EMBL/GenBank/DDBJ whole genome shotgun (WGS) entry which is preliminary data.</text>
</comment>
<evidence type="ECO:0000256" key="2">
    <source>
        <dbReference type="ARBA" id="ARBA00022692"/>
    </source>
</evidence>
<organism evidence="7 8">
    <name type="scientific">Candidatus Gallionella acididurans</name>
    <dbReference type="NCBI Taxonomy" id="1796491"/>
    <lineage>
        <taxon>Bacteria</taxon>
        <taxon>Pseudomonadati</taxon>
        <taxon>Pseudomonadota</taxon>
        <taxon>Betaproteobacteria</taxon>
        <taxon>Nitrosomonadales</taxon>
        <taxon>Gallionellaceae</taxon>
        <taxon>Gallionella</taxon>
    </lineage>
</organism>
<evidence type="ECO:0000256" key="4">
    <source>
        <dbReference type="ARBA" id="ARBA00023136"/>
    </source>
</evidence>
<keyword evidence="3 5" id="KW-1133">Transmembrane helix</keyword>
<accession>A0A139BY09</accession>
<evidence type="ECO:0000256" key="1">
    <source>
        <dbReference type="ARBA" id="ARBA00022475"/>
    </source>
</evidence>